<dbReference type="PANTHER" id="PTHR30204:SF94">
    <property type="entry name" value="HEAVY METAL-DEPENDENT TRANSCRIPTIONAL REGULATOR HI_0293-RELATED"/>
    <property type="match status" value="1"/>
</dbReference>
<dbReference type="AlphaFoldDB" id="A0AA41FF53"/>
<protein>
    <submittedName>
        <fullName evidence="6">MerR family transcriptional regulator</fullName>
    </submittedName>
</protein>
<dbReference type="SUPFAM" id="SSF46955">
    <property type="entry name" value="Putative DNA-binding domain"/>
    <property type="match status" value="1"/>
</dbReference>
<dbReference type="PROSITE" id="PS50937">
    <property type="entry name" value="HTH_MERR_2"/>
    <property type="match status" value="1"/>
</dbReference>
<dbReference type="Pfam" id="PF13411">
    <property type="entry name" value="MerR_1"/>
    <property type="match status" value="1"/>
</dbReference>
<gene>
    <name evidence="6" type="ORF">GPL26_11175</name>
</gene>
<dbReference type="RefSeq" id="WP_117450766.1">
    <property type="nucleotide sequence ID" value="NZ_CABJDD010000003.1"/>
</dbReference>
<evidence type="ECO:0000313" key="6">
    <source>
        <dbReference type="EMBL" id="MBT9810200.1"/>
    </source>
</evidence>
<accession>A0AA41FF53</accession>
<evidence type="ECO:0000259" key="5">
    <source>
        <dbReference type="PROSITE" id="PS50937"/>
    </source>
</evidence>
<dbReference type="EMBL" id="WQPS01000012">
    <property type="protein sequence ID" value="MBT9810200.1"/>
    <property type="molecule type" value="Genomic_DNA"/>
</dbReference>
<feature type="transmembrane region" description="Helical" evidence="4">
    <location>
        <begin position="257"/>
        <end position="277"/>
    </location>
</feature>
<keyword evidence="2" id="KW-0238">DNA-binding</keyword>
<keyword evidence="3" id="KW-0804">Transcription</keyword>
<evidence type="ECO:0000256" key="3">
    <source>
        <dbReference type="ARBA" id="ARBA00023163"/>
    </source>
</evidence>
<proteinExistence type="predicted"/>
<sequence length="283" mass="32203">MTIKEIELQVGITKANIRFYEKEGLLNPGRGSNNYREYGEEDVLRLKKIRVLRMMGISVAQIRLFIEGKCELSGLLDQRVKEIEQEAAALVLVRELCGEIRDREWKFDTLDPGFLDLRFREMKMTGGSFMKKDRIDKWCRIRDLAFLFCFVCIVSMIMFPINSILGLHVPKGILTVWTAVIGISPFPALILRAVTARRARWDVPDLNRILPDSGSMLKEVERGKGKGYETAKQFNQVCLLSLLVLPINRMLGITLPVWVMGIWTAVAAGSAVTLMVMKNRAPR</sequence>
<keyword evidence="4" id="KW-1133">Transmembrane helix</keyword>
<dbReference type="GO" id="GO:0003677">
    <property type="term" value="F:DNA binding"/>
    <property type="evidence" value="ECO:0007669"/>
    <property type="project" value="UniProtKB-KW"/>
</dbReference>
<dbReference type="CDD" id="cd00592">
    <property type="entry name" value="HTH_MerR-like"/>
    <property type="match status" value="1"/>
</dbReference>
<feature type="domain" description="HTH merR-type" evidence="5">
    <location>
        <begin position="1"/>
        <end position="68"/>
    </location>
</feature>
<dbReference type="Proteomes" id="UP000708338">
    <property type="component" value="Unassembled WGS sequence"/>
</dbReference>
<reference evidence="6" key="1">
    <citation type="journal article" date="2021" name="Gut Microbes">
        <title>A synthetic consortium of 100 gut commensals modulates the composition and function in a colon model of the microbiome of elderly subjects.</title>
        <authorList>
            <person name="Perez M."/>
            <person name="Ntemiri A."/>
            <person name="Tan H."/>
            <person name="Harris H.M.B."/>
            <person name="Roager H.M."/>
            <person name="Ribiere C."/>
            <person name="O'Toole P.W."/>
        </authorList>
    </citation>
    <scope>NUCLEOTIDE SEQUENCE</scope>
    <source>
        <strain evidence="6">MCC335</strain>
    </source>
</reference>
<dbReference type="InterPro" id="IPR000551">
    <property type="entry name" value="MerR-type_HTH_dom"/>
</dbReference>
<evidence type="ECO:0000256" key="1">
    <source>
        <dbReference type="ARBA" id="ARBA00023015"/>
    </source>
</evidence>
<evidence type="ECO:0000256" key="2">
    <source>
        <dbReference type="ARBA" id="ARBA00023125"/>
    </source>
</evidence>
<keyword evidence="1" id="KW-0805">Transcription regulation</keyword>
<dbReference type="PRINTS" id="PR00040">
    <property type="entry name" value="HTHMERR"/>
</dbReference>
<evidence type="ECO:0000256" key="4">
    <source>
        <dbReference type="SAM" id="Phobius"/>
    </source>
</evidence>
<dbReference type="Gene3D" id="1.10.1660.10">
    <property type="match status" value="1"/>
</dbReference>
<dbReference type="InterPro" id="IPR047057">
    <property type="entry name" value="MerR_fam"/>
</dbReference>
<organism evidence="6 7">
    <name type="scientific">Enterocloster citroniae</name>
    <dbReference type="NCBI Taxonomy" id="358743"/>
    <lineage>
        <taxon>Bacteria</taxon>
        <taxon>Bacillati</taxon>
        <taxon>Bacillota</taxon>
        <taxon>Clostridia</taxon>
        <taxon>Lachnospirales</taxon>
        <taxon>Lachnospiraceae</taxon>
        <taxon>Enterocloster</taxon>
    </lineage>
</organism>
<comment type="caution">
    <text evidence="6">The sequence shown here is derived from an EMBL/GenBank/DDBJ whole genome shotgun (WGS) entry which is preliminary data.</text>
</comment>
<dbReference type="InterPro" id="IPR009061">
    <property type="entry name" value="DNA-bd_dom_put_sf"/>
</dbReference>
<keyword evidence="4" id="KW-0472">Membrane</keyword>
<dbReference type="GO" id="GO:0003700">
    <property type="term" value="F:DNA-binding transcription factor activity"/>
    <property type="evidence" value="ECO:0007669"/>
    <property type="project" value="InterPro"/>
</dbReference>
<dbReference type="SMART" id="SM00422">
    <property type="entry name" value="HTH_MERR"/>
    <property type="match status" value="1"/>
</dbReference>
<feature type="transmembrane region" description="Helical" evidence="4">
    <location>
        <begin position="173"/>
        <end position="191"/>
    </location>
</feature>
<dbReference type="PANTHER" id="PTHR30204">
    <property type="entry name" value="REDOX-CYCLING DRUG-SENSING TRANSCRIPTIONAL ACTIVATOR SOXR"/>
    <property type="match status" value="1"/>
</dbReference>
<feature type="transmembrane region" description="Helical" evidence="4">
    <location>
        <begin position="144"/>
        <end position="167"/>
    </location>
</feature>
<evidence type="ECO:0000313" key="7">
    <source>
        <dbReference type="Proteomes" id="UP000708338"/>
    </source>
</evidence>
<keyword evidence="4" id="KW-0812">Transmembrane</keyword>
<name>A0AA41FF53_9FIRM</name>